<feature type="region of interest" description="Disordered" evidence="12">
    <location>
        <begin position="1"/>
        <end position="25"/>
    </location>
</feature>
<organism evidence="16 17">
    <name type="scientific">Fragilariopsis cylindrus CCMP1102</name>
    <dbReference type="NCBI Taxonomy" id="635003"/>
    <lineage>
        <taxon>Eukaryota</taxon>
        <taxon>Sar</taxon>
        <taxon>Stramenopiles</taxon>
        <taxon>Ochrophyta</taxon>
        <taxon>Bacillariophyta</taxon>
        <taxon>Bacillariophyceae</taxon>
        <taxon>Bacillariophycidae</taxon>
        <taxon>Bacillariales</taxon>
        <taxon>Bacillariaceae</taxon>
        <taxon>Fragilariopsis</taxon>
    </lineage>
</organism>
<dbReference type="GO" id="GO:0034765">
    <property type="term" value="P:regulation of monoatomic ion transmembrane transport"/>
    <property type="evidence" value="ECO:0007669"/>
    <property type="project" value="TreeGrafter"/>
</dbReference>
<keyword evidence="6 11" id="KW-0630">Potassium</keyword>
<keyword evidence="4 11" id="KW-0812">Transmembrane</keyword>
<reference evidence="16 17" key="1">
    <citation type="submission" date="2016-09" db="EMBL/GenBank/DDBJ databases">
        <title>Extensive genetic diversity and differential bi-allelic expression allows diatom success in the polar Southern Ocean.</title>
        <authorList>
            <consortium name="DOE Joint Genome Institute"/>
            <person name="Mock T."/>
            <person name="Otillar R.P."/>
            <person name="Strauss J."/>
            <person name="Dupont C."/>
            <person name="Frickenhaus S."/>
            <person name="Maumus F."/>
            <person name="Mcmullan M."/>
            <person name="Sanges R."/>
            <person name="Schmutz J."/>
            <person name="Toseland A."/>
            <person name="Valas R."/>
            <person name="Veluchamy A."/>
            <person name="Ward B.J."/>
            <person name="Allen A."/>
            <person name="Barry K."/>
            <person name="Falciatore A."/>
            <person name="Ferrante M."/>
            <person name="Fortunato A.E."/>
            <person name="Gloeckner G."/>
            <person name="Gruber A."/>
            <person name="Hipkin R."/>
            <person name="Janech M."/>
            <person name="Kroth P."/>
            <person name="Leese F."/>
            <person name="Lindquist E."/>
            <person name="Lyon B.R."/>
            <person name="Martin J."/>
            <person name="Mayer C."/>
            <person name="Parker M."/>
            <person name="Quesneville H."/>
            <person name="Raymond J."/>
            <person name="Uhlig C."/>
            <person name="Valentin K.U."/>
            <person name="Worden A.Z."/>
            <person name="Armbrust E.V."/>
            <person name="Bowler C."/>
            <person name="Green B."/>
            <person name="Moulton V."/>
            <person name="Van Oosterhout C."/>
            <person name="Grigoriev I."/>
        </authorList>
    </citation>
    <scope>NUCLEOTIDE SEQUENCE [LARGE SCALE GENOMIC DNA]</scope>
    <source>
        <strain evidence="16 17">CCMP1102</strain>
    </source>
</reference>
<evidence type="ECO:0000256" key="3">
    <source>
        <dbReference type="ARBA" id="ARBA00022538"/>
    </source>
</evidence>
<feature type="compositionally biased region" description="Low complexity" evidence="12">
    <location>
        <begin position="1"/>
        <end position="21"/>
    </location>
</feature>
<feature type="domain" description="Inward rectifier potassium channel C-terminal" evidence="15">
    <location>
        <begin position="365"/>
        <end position="429"/>
    </location>
</feature>
<dbReference type="InterPro" id="IPR016449">
    <property type="entry name" value="K_chnl_inward-rec_Kir"/>
</dbReference>
<dbReference type="Pfam" id="PF01007">
    <property type="entry name" value="IRK"/>
    <property type="match status" value="1"/>
</dbReference>
<dbReference type="PANTHER" id="PTHR11767">
    <property type="entry name" value="INWARD RECTIFIER POTASSIUM CHANNEL"/>
    <property type="match status" value="1"/>
</dbReference>
<dbReference type="SUPFAM" id="SSF81296">
    <property type="entry name" value="E set domains"/>
    <property type="match status" value="1"/>
</dbReference>
<dbReference type="InterPro" id="IPR041647">
    <property type="entry name" value="IRK_C"/>
</dbReference>
<evidence type="ECO:0000256" key="6">
    <source>
        <dbReference type="ARBA" id="ARBA00022958"/>
    </source>
</evidence>
<evidence type="ECO:0000256" key="1">
    <source>
        <dbReference type="ARBA" id="ARBA00004141"/>
    </source>
</evidence>
<dbReference type="Proteomes" id="UP000095751">
    <property type="component" value="Unassembled WGS sequence"/>
</dbReference>
<evidence type="ECO:0000256" key="7">
    <source>
        <dbReference type="ARBA" id="ARBA00022989"/>
    </source>
</evidence>
<dbReference type="GO" id="GO:0005242">
    <property type="term" value="F:inward rectifier potassium channel activity"/>
    <property type="evidence" value="ECO:0007669"/>
    <property type="project" value="InterPro"/>
</dbReference>
<evidence type="ECO:0000256" key="11">
    <source>
        <dbReference type="RuleBase" id="RU003822"/>
    </source>
</evidence>
<dbReference type="EMBL" id="KV784356">
    <property type="protein sequence ID" value="OEU19051.1"/>
    <property type="molecule type" value="Genomic_DNA"/>
</dbReference>
<dbReference type="SUPFAM" id="SSF81324">
    <property type="entry name" value="Voltage-gated potassium channels"/>
    <property type="match status" value="1"/>
</dbReference>
<proteinExistence type="inferred from homology"/>
<evidence type="ECO:0000313" key="17">
    <source>
        <dbReference type="Proteomes" id="UP000095751"/>
    </source>
</evidence>
<dbReference type="KEGG" id="fcy:FRACYDRAFT_183433"/>
<comment type="similarity">
    <text evidence="11">Belongs to the inward rectifier-type potassium channel (TC 1.A.2.1) family.</text>
</comment>
<keyword evidence="7 13" id="KW-1133">Transmembrane helix</keyword>
<keyword evidence="3 11" id="KW-0633">Potassium transport</keyword>
<accession>A0A1E7FLL4</accession>
<dbReference type="AlphaFoldDB" id="A0A1E7FLL4"/>
<evidence type="ECO:0000256" key="8">
    <source>
        <dbReference type="ARBA" id="ARBA00023065"/>
    </source>
</evidence>
<dbReference type="InterPro" id="IPR040445">
    <property type="entry name" value="Kir_TM"/>
</dbReference>
<evidence type="ECO:0000256" key="9">
    <source>
        <dbReference type="ARBA" id="ARBA00023136"/>
    </source>
</evidence>
<dbReference type="GO" id="GO:0034702">
    <property type="term" value="C:monoatomic ion channel complex"/>
    <property type="evidence" value="ECO:0007669"/>
    <property type="project" value="UniProtKB-KW"/>
</dbReference>
<dbReference type="PANTHER" id="PTHR11767:SF103">
    <property type="entry name" value="POTASSIUM CHANNEL INWARDLY RECTIFYING TRANSMEMBRANE DOMAIN-CONTAINING PROTEIN"/>
    <property type="match status" value="1"/>
</dbReference>
<dbReference type="GO" id="GO:1990573">
    <property type="term" value="P:potassium ion import across plasma membrane"/>
    <property type="evidence" value="ECO:0007669"/>
    <property type="project" value="TreeGrafter"/>
</dbReference>
<keyword evidence="2 11" id="KW-0813">Transport</keyword>
<comment type="subcellular location">
    <subcellularLocation>
        <location evidence="1 11">Membrane</location>
        <topology evidence="1 11">Multi-pass membrane protein</topology>
    </subcellularLocation>
</comment>
<dbReference type="InParanoid" id="A0A1E7FLL4"/>
<evidence type="ECO:0000256" key="2">
    <source>
        <dbReference type="ARBA" id="ARBA00022448"/>
    </source>
</evidence>
<evidence type="ECO:0000313" key="16">
    <source>
        <dbReference type="EMBL" id="OEU19051.1"/>
    </source>
</evidence>
<feature type="transmembrane region" description="Helical" evidence="13">
    <location>
        <begin position="167"/>
        <end position="186"/>
    </location>
</feature>
<dbReference type="Gene3D" id="1.10.287.70">
    <property type="match status" value="1"/>
</dbReference>
<sequence length="476" mass="54708">MNNPYQQRRNQNQQQPKNLRPGLVNTGQRRVRSKSQVFLPRLVNRNMPFHQSKNRIAVFNLNWKDKISKLLIKDWFHVLLRVHIVVAVFTLILIWTVAILVWAAIYQLSDNFGNLAVDCGLGKKNETLTFAAAFAFAMETATTVGYGLPSGSNGFFEQGCAHIQAPIYFQMVFNMLFNAFMFAFFYSQLSKSETRSVQLVFSNKLIIGVKDDQVYASVRCYDLDSANPLVEAHARMYMLDHRLKLKPLRIVDPDDDNGAFMHLSIPQEIIHEVDHYSALSPRSMPLTTTEKNSTRLNLRSVDSTTGSRDEINCPICGETFATYRLLQAHCDYNKMIEEREEYPIKISHRSFVMPDITPISLSEVQQHVERTLSEIVVVVEAIDPQLSGTFQALQSYKYDDIEFGADFEHCMSVKENKIAVDMERFHNIKYDPENSFYDCIACDNDNGNCIPCDNDNDKGNDHDHDCVQKQYYQEEE</sequence>
<evidence type="ECO:0000256" key="13">
    <source>
        <dbReference type="SAM" id="Phobius"/>
    </source>
</evidence>
<evidence type="ECO:0000256" key="5">
    <source>
        <dbReference type="ARBA" id="ARBA00022882"/>
    </source>
</evidence>
<dbReference type="OrthoDB" id="41961at2759"/>
<keyword evidence="10 11" id="KW-0407">Ion channel</keyword>
<dbReference type="Pfam" id="PF17655">
    <property type="entry name" value="IRK_C"/>
    <property type="match status" value="1"/>
</dbReference>
<feature type="transmembrane region" description="Helical" evidence="13">
    <location>
        <begin position="78"/>
        <end position="105"/>
    </location>
</feature>
<evidence type="ECO:0000256" key="12">
    <source>
        <dbReference type="SAM" id="MobiDB-lite"/>
    </source>
</evidence>
<evidence type="ECO:0000259" key="15">
    <source>
        <dbReference type="Pfam" id="PF17655"/>
    </source>
</evidence>
<name>A0A1E7FLL4_9STRA</name>
<keyword evidence="9 13" id="KW-0472">Membrane</keyword>
<evidence type="ECO:0000256" key="10">
    <source>
        <dbReference type="ARBA" id="ARBA00023303"/>
    </source>
</evidence>
<dbReference type="GO" id="GO:0005886">
    <property type="term" value="C:plasma membrane"/>
    <property type="evidence" value="ECO:0007669"/>
    <property type="project" value="TreeGrafter"/>
</dbReference>
<evidence type="ECO:0000256" key="4">
    <source>
        <dbReference type="ARBA" id="ARBA00022692"/>
    </source>
</evidence>
<dbReference type="InterPro" id="IPR013518">
    <property type="entry name" value="K_chnl_inward-rec_Kir_cyto"/>
</dbReference>
<feature type="domain" description="Potassium channel inwardly rectifying transmembrane" evidence="14">
    <location>
        <begin position="79"/>
        <end position="191"/>
    </location>
</feature>
<keyword evidence="8 11" id="KW-0406">Ion transport</keyword>
<protein>
    <submittedName>
        <fullName evidence="16">Uncharacterized protein</fullName>
    </submittedName>
</protein>
<dbReference type="Gene3D" id="2.60.40.1400">
    <property type="entry name" value="G protein-activated inward rectifier potassium channel 1"/>
    <property type="match status" value="1"/>
</dbReference>
<dbReference type="InterPro" id="IPR014756">
    <property type="entry name" value="Ig_E-set"/>
</dbReference>
<gene>
    <name evidence="16" type="ORF">FRACYDRAFT_183433</name>
</gene>
<keyword evidence="17" id="KW-1185">Reference proteome</keyword>
<evidence type="ECO:0000259" key="14">
    <source>
        <dbReference type="Pfam" id="PF01007"/>
    </source>
</evidence>
<keyword evidence="5 11" id="KW-0851">Voltage-gated channel</keyword>